<dbReference type="Gene3D" id="1.10.287.110">
    <property type="entry name" value="DnaJ domain"/>
    <property type="match status" value="1"/>
</dbReference>
<evidence type="ECO:0000256" key="1">
    <source>
        <dbReference type="SAM" id="MobiDB-lite"/>
    </source>
</evidence>
<accession>A0A1R1PPG2</accession>
<dbReference type="GO" id="GO:0005789">
    <property type="term" value="C:endoplasmic reticulum membrane"/>
    <property type="evidence" value="ECO:0007669"/>
    <property type="project" value="TreeGrafter"/>
</dbReference>
<dbReference type="PANTHER" id="PTHR43908:SF3">
    <property type="entry name" value="AT29763P-RELATED"/>
    <property type="match status" value="1"/>
</dbReference>
<keyword evidence="3" id="KW-1185">Reference proteome</keyword>
<dbReference type="GO" id="GO:0030544">
    <property type="term" value="F:Hsp70 protein binding"/>
    <property type="evidence" value="ECO:0007669"/>
    <property type="project" value="TreeGrafter"/>
</dbReference>
<organism evidence="2 3">
    <name type="scientific">Zancudomyces culisetae</name>
    <name type="common">Gut fungus</name>
    <name type="synonym">Smittium culisetae</name>
    <dbReference type="NCBI Taxonomy" id="1213189"/>
    <lineage>
        <taxon>Eukaryota</taxon>
        <taxon>Fungi</taxon>
        <taxon>Fungi incertae sedis</taxon>
        <taxon>Zoopagomycota</taxon>
        <taxon>Kickxellomycotina</taxon>
        <taxon>Harpellomycetes</taxon>
        <taxon>Harpellales</taxon>
        <taxon>Legeriomycetaceae</taxon>
        <taxon>Zancudomyces</taxon>
    </lineage>
</organism>
<dbReference type="GO" id="GO:0071218">
    <property type="term" value="P:cellular response to misfolded protein"/>
    <property type="evidence" value="ECO:0007669"/>
    <property type="project" value="TreeGrafter"/>
</dbReference>
<sequence length="141" mass="16065">MVVNQDEAIRCLSIAKNKLAQGDYEAALKFTNKSLKLHYSKEAELFLERLESDGESPRQNSRNANSANANDSYPTSDNLRRRKESKDEGNTSSKANYTAAQLQSVKQILSIKHDYYKVLSLEKGCEEVEIKKSYRKVRTID</sequence>
<dbReference type="EMBL" id="LSSK01000571">
    <property type="protein sequence ID" value="OMH82876.1"/>
    <property type="molecule type" value="Genomic_DNA"/>
</dbReference>
<dbReference type="InterPro" id="IPR051100">
    <property type="entry name" value="DnaJ_subfamily_B/C"/>
</dbReference>
<reference evidence="3" key="1">
    <citation type="submission" date="2017-01" db="EMBL/GenBank/DDBJ databases">
        <authorList>
            <person name="Wang Y."/>
            <person name="White M."/>
            <person name="Kvist S."/>
            <person name="Moncalvo J.-M."/>
        </authorList>
    </citation>
    <scope>NUCLEOTIDE SEQUENCE [LARGE SCALE GENOMIC DNA]</scope>
    <source>
        <strain evidence="3">COL-18-3</strain>
    </source>
</reference>
<comment type="caution">
    <text evidence="2">The sequence shown here is derived from an EMBL/GenBank/DDBJ whole genome shotgun (WGS) entry which is preliminary data.</text>
</comment>
<feature type="compositionally biased region" description="Low complexity" evidence="1">
    <location>
        <begin position="60"/>
        <end position="72"/>
    </location>
</feature>
<evidence type="ECO:0000313" key="2">
    <source>
        <dbReference type="EMBL" id="OMH82876.1"/>
    </source>
</evidence>
<feature type="region of interest" description="Disordered" evidence="1">
    <location>
        <begin position="50"/>
        <end position="97"/>
    </location>
</feature>
<dbReference type="SUPFAM" id="SSF46565">
    <property type="entry name" value="Chaperone J-domain"/>
    <property type="match status" value="1"/>
</dbReference>
<dbReference type="InterPro" id="IPR036869">
    <property type="entry name" value="J_dom_sf"/>
</dbReference>
<proteinExistence type="predicted"/>
<evidence type="ECO:0000313" key="3">
    <source>
        <dbReference type="Proteomes" id="UP000188320"/>
    </source>
</evidence>
<protein>
    <submittedName>
        <fullName evidence="2">Putative J domain-containing protein</fullName>
    </submittedName>
</protein>
<name>A0A1R1PPG2_ZANCU</name>
<dbReference type="Proteomes" id="UP000188320">
    <property type="component" value="Unassembled WGS sequence"/>
</dbReference>
<dbReference type="AlphaFoldDB" id="A0A1R1PPG2"/>
<gene>
    <name evidence="2" type="ORF">AX774_g3634</name>
</gene>
<dbReference type="PANTHER" id="PTHR43908">
    <property type="entry name" value="AT29763P-RELATED"/>
    <property type="match status" value="1"/>
</dbReference>
<dbReference type="OrthoDB" id="1507364at2759"/>